<dbReference type="NCBIfam" id="TIGR02424">
    <property type="entry name" value="TF_pcaQ"/>
    <property type="match status" value="1"/>
</dbReference>
<dbReference type="PANTHER" id="PTHR30419:SF8">
    <property type="entry name" value="NITROGEN ASSIMILATION TRANSCRIPTIONAL ACTIVATOR-RELATED"/>
    <property type="match status" value="1"/>
</dbReference>
<dbReference type="InterPro" id="IPR036390">
    <property type="entry name" value="WH_DNA-bd_sf"/>
</dbReference>
<dbReference type="Pfam" id="PF00126">
    <property type="entry name" value="HTH_1"/>
    <property type="match status" value="1"/>
</dbReference>
<dbReference type="GO" id="GO:0003700">
    <property type="term" value="F:DNA-binding transcription factor activity"/>
    <property type="evidence" value="ECO:0007669"/>
    <property type="project" value="InterPro"/>
</dbReference>
<dbReference type="SUPFAM" id="SSF46785">
    <property type="entry name" value="Winged helix' DNA-binding domain"/>
    <property type="match status" value="1"/>
</dbReference>
<protein>
    <submittedName>
        <fullName evidence="6">LysR family transcriptional regulator</fullName>
    </submittedName>
</protein>
<dbReference type="Gene3D" id="3.40.190.10">
    <property type="entry name" value="Periplasmic binding protein-like II"/>
    <property type="match status" value="2"/>
</dbReference>
<evidence type="ECO:0000256" key="4">
    <source>
        <dbReference type="ARBA" id="ARBA00023163"/>
    </source>
</evidence>
<dbReference type="GO" id="GO:0019619">
    <property type="term" value="P:3,4-dihydroxybenzoate catabolic process"/>
    <property type="evidence" value="ECO:0007669"/>
    <property type="project" value="InterPro"/>
</dbReference>
<dbReference type="Gene3D" id="1.10.10.10">
    <property type="entry name" value="Winged helix-like DNA-binding domain superfamily/Winged helix DNA-binding domain"/>
    <property type="match status" value="1"/>
</dbReference>
<comment type="caution">
    <text evidence="6">The sequence shown here is derived from an EMBL/GenBank/DDBJ whole genome shotgun (WGS) entry which is preliminary data.</text>
</comment>
<dbReference type="AlphaFoldDB" id="A0AA91DRB2"/>
<proteinExistence type="inferred from homology"/>
<dbReference type="RefSeq" id="WP_081266526.1">
    <property type="nucleotide sequence ID" value="NZ_LVHG01000027.1"/>
</dbReference>
<evidence type="ECO:0000256" key="2">
    <source>
        <dbReference type="ARBA" id="ARBA00023015"/>
    </source>
</evidence>
<dbReference type="PANTHER" id="PTHR30419">
    <property type="entry name" value="HTH-TYPE TRANSCRIPTIONAL REGULATOR YBHD"/>
    <property type="match status" value="1"/>
</dbReference>
<evidence type="ECO:0000256" key="1">
    <source>
        <dbReference type="ARBA" id="ARBA00009437"/>
    </source>
</evidence>
<accession>A0AA91DRB2</accession>
<dbReference type="InterPro" id="IPR050950">
    <property type="entry name" value="HTH-type_LysR_regulators"/>
</dbReference>
<dbReference type="Pfam" id="PF03466">
    <property type="entry name" value="LysR_substrate"/>
    <property type="match status" value="1"/>
</dbReference>
<evidence type="ECO:0000256" key="3">
    <source>
        <dbReference type="ARBA" id="ARBA00023125"/>
    </source>
</evidence>
<evidence type="ECO:0000313" key="6">
    <source>
        <dbReference type="EMBL" id="OAK65929.1"/>
    </source>
</evidence>
<reference evidence="6 7" key="1">
    <citation type="submission" date="2016-03" db="EMBL/GenBank/DDBJ databases">
        <title>Genome sequence of Variovorax paradoxus KB5.</title>
        <authorList>
            <person name="Jeong H."/>
            <person name="Hong C.E."/>
            <person name="Jo S.H."/>
            <person name="Park J.M."/>
        </authorList>
    </citation>
    <scope>NUCLEOTIDE SEQUENCE [LARGE SCALE GENOMIC DNA]</scope>
    <source>
        <strain evidence="6 7">KB5</strain>
    </source>
</reference>
<organism evidence="6 7">
    <name type="scientific">Variovorax paradoxus</name>
    <dbReference type="NCBI Taxonomy" id="34073"/>
    <lineage>
        <taxon>Bacteria</taxon>
        <taxon>Pseudomonadati</taxon>
        <taxon>Pseudomonadota</taxon>
        <taxon>Betaproteobacteria</taxon>
        <taxon>Burkholderiales</taxon>
        <taxon>Comamonadaceae</taxon>
        <taxon>Variovorax</taxon>
    </lineage>
</organism>
<dbReference type="InterPro" id="IPR012787">
    <property type="entry name" value="TF_PcaQ"/>
</dbReference>
<name>A0AA91DRB2_VARPD</name>
<dbReference type="GO" id="GO:0005829">
    <property type="term" value="C:cytosol"/>
    <property type="evidence" value="ECO:0007669"/>
    <property type="project" value="TreeGrafter"/>
</dbReference>
<comment type="similarity">
    <text evidence="1">Belongs to the LysR transcriptional regulatory family.</text>
</comment>
<dbReference type="SUPFAM" id="SSF53850">
    <property type="entry name" value="Periplasmic binding protein-like II"/>
    <property type="match status" value="1"/>
</dbReference>
<dbReference type="InterPro" id="IPR005119">
    <property type="entry name" value="LysR_subst-bd"/>
</dbReference>
<gene>
    <name evidence="6" type="ORF">A3K87_09105</name>
</gene>
<keyword evidence="3" id="KW-0238">DNA-binding</keyword>
<sequence>MSAMNFARLKLRHLQCLVMVAQERNLVRAAKALSLTQPAVSKTVAELEEIIGRPLLLRRRRGVELTPAAEVLVRHAVSALRGLSEGLGLAMDMPEADQLHVAVGALPNMVANLLPEAVALLHASHPALRVRVVSGINAQLMTQLRQGEIDLVLGRLAQASAMADLAFEHLYSEPLLLVVRPGHPLASRRKPALDALAGYPLVLPVSGSLIRHTADAFLIAQGVALPNRLVEATDTSFAIGLLQRSDAVWFAPQGAVEGFVARGELERVAIDTSSTEGPVGLTVRRNGEPGEGARLLMETIHGIVQNRKPVTSLRPVEAA</sequence>
<dbReference type="InterPro" id="IPR036388">
    <property type="entry name" value="WH-like_DNA-bd_sf"/>
</dbReference>
<dbReference type="PRINTS" id="PR00039">
    <property type="entry name" value="HTHLYSR"/>
</dbReference>
<dbReference type="PROSITE" id="PS50931">
    <property type="entry name" value="HTH_LYSR"/>
    <property type="match status" value="1"/>
</dbReference>
<dbReference type="GO" id="GO:0045893">
    <property type="term" value="P:positive regulation of DNA-templated transcription"/>
    <property type="evidence" value="ECO:0007669"/>
    <property type="project" value="InterPro"/>
</dbReference>
<evidence type="ECO:0000259" key="5">
    <source>
        <dbReference type="PROSITE" id="PS50931"/>
    </source>
</evidence>
<feature type="domain" description="HTH lysR-type" evidence="5">
    <location>
        <begin position="9"/>
        <end position="66"/>
    </location>
</feature>
<dbReference type="Proteomes" id="UP000077852">
    <property type="component" value="Unassembled WGS sequence"/>
</dbReference>
<evidence type="ECO:0000313" key="7">
    <source>
        <dbReference type="Proteomes" id="UP000077852"/>
    </source>
</evidence>
<keyword evidence="4" id="KW-0804">Transcription</keyword>
<dbReference type="GO" id="GO:0003677">
    <property type="term" value="F:DNA binding"/>
    <property type="evidence" value="ECO:0007669"/>
    <property type="project" value="UniProtKB-KW"/>
</dbReference>
<dbReference type="EMBL" id="LVHG01000027">
    <property type="protein sequence ID" value="OAK65929.1"/>
    <property type="molecule type" value="Genomic_DNA"/>
</dbReference>
<keyword evidence="2" id="KW-0805">Transcription regulation</keyword>
<dbReference type="InterPro" id="IPR000847">
    <property type="entry name" value="LysR_HTH_N"/>
</dbReference>